<proteinExistence type="inferred from homology"/>
<evidence type="ECO:0000256" key="4">
    <source>
        <dbReference type="ARBA" id="ARBA00022448"/>
    </source>
</evidence>
<keyword evidence="9 14" id="KW-0442">Lipid degradation</keyword>
<evidence type="ECO:0000256" key="12">
    <source>
        <dbReference type="ARBA" id="ARBA00023313"/>
    </source>
</evidence>
<evidence type="ECO:0000256" key="11">
    <source>
        <dbReference type="ARBA" id="ARBA00023098"/>
    </source>
</evidence>
<dbReference type="EMBL" id="JADWDJ010000013">
    <property type="protein sequence ID" value="KAG5270993.1"/>
    <property type="molecule type" value="Genomic_DNA"/>
</dbReference>
<dbReference type="InterPro" id="IPR023121">
    <property type="entry name" value="ApoC-II_dom_sf"/>
</dbReference>
<dbReference type="GO" id="GO:0016042">
    <property type="term" value="P:lipid catabolic process"/>
    <property type="evidence" value="ECO:0007669"/>
    <property type="project" value="UniProtKB-UniRule"/>
</dbReference>
<comment type="similarity">
    <text evidence="2 14">Belongs to the apolipoprotein C2 family.</text>
</comment>
<dbReference type="GO" id="GO:0060697">
    <property type="term" value="P:positive regulation of phospholipid catabolic process"/>
    <property type="evidence" value="ECO:0007669"/>
    <property type="project" value="TreeGrafter"/>
</dbReference>
<dbReference type="Gene3D" id="1.10.1440.10">
    <property type="entry name" value="Apolipoprotein C-II"/>
    <property type="match status" value="1"/>
</dbReference>
<evidence type="ECO:0000256" key="2">
    <source>
        <dbReference type="ARBA" id="ARBA00007221"/>
    </source>
</evidence>
<reference evidence="16" key="1">
    <citation type="submission" date="2020-10" db="EMBL/GenBank/DDBJ databases">
        <title>Chromosome-scale genome assembly of the Allis shad, Alosa alosa.</title>
        <authorList>
            <person name="Margot Z."/>
            <person name="Christophe K."/>
            <person name="Cabau C."/>
            <person name="Louis A."/>
            <person name="Berthelot C."/>
            <person name="Parey E."/>
            <person name="Roest Crollius H."/>
            <person name="Montfort J."/>
            <person name="Robinson-Rechavi M."/>
            <person name="Bucao C."/>
            <person name="Bouchez O."/>
            <person name="Gislard M."/>
            <person name="Lluch J."/>
            <person name="Milhes M."/>
            <person name="Lampietro C."/>
            <person name="Lopez Roques C."/>
            <person name="Donnadieu C."/>
            <person name="Braasch I."/>
            <person name="Desvignes T."/>
            <person name="Postlethwait J."/>
            <person name="Bobe J."/>
            <person name="Guiguen Y."/>
        </authorList>
    </citation>
    <scope>NUCLEOTIDE SEQUENCE</scope>
    <source>
        <strain evidence="16">M-15738</strain>
        <tissue evidence="16">Blood</tissue>
    </source>
</reference>
<sequence length="97" mass="10643">MRNVLVFAVLIALLAVGAESFRMPRQAEEEEGTVATVLVTLKSYYDKGITSASGYLDSIKGMKLEEKAKNLFGETTAAVKTYAGIMQDQLYHMFGSQ</sequence>
<keyword evidence="4 14" id="KW-0813">Transport</keyword>
<dbReference type="GO" id="GO:0043274">
    <property type="term" value="F:phospholipase binding"/>
    <property type="evidence" value="ECO:0007669"/>
    <property type="project" value="TreeGrafter"/>
</dbReference>
<comment type="subcellular location">
    <subcellularLocation>
        <location evidence="1 14">Secreted</location>
    </subcellularLocation>
</comment>
<keyword evidence="12 14" id="KW-0850">VLDL</keyword>
<dbReference type="InterPro" id="IPR008019">
    <property type="entry name" value="Apo-CII"/>
</dbReference>
<evidence type="ECO:0000256" key="9">
    <source>
        <dbReference type="ARBA" id="ARBA00022963"/>
    </source>
</evidence>
<evidence type="ECO:0000256" key="7">
    <source>
        <dbReference type="ARBA" id="ARBA00022710"/>
    </source>
</evidence>
<feature type="signal peptide" evidence="15">
    <location>
        <begin position="1"/>
        <end position="20"/>
    </location>
</feature>
<dbReference type="GO" id="GO:0042627">
    <property type="term" value="C:chylomicron"/>
    <property type="evidence" value="ECO:0007669"/>
    <property type="project" value="UniProtKB-UniRule"/>
</dbReference>
<organism evidence="16 17">
    <name type="scientific">Alosa alosa</name>
    <name type="common">allis shad</name>
    <dbReference type="NCBI Taxonomy" id="278164"/>
    <lineage>
        <taxon>Eukaryota</taxon>
        <taxon>Metazoa</taxon>
        <taxon>Chordata</taxon>
        <taxon>Craniata</taxon>
        <taxon>Vertebrata</taxon>
        <taxon>Euteleostomi</taxon>
        <taxon>Actinopterygii</taxon>
        <taxon>Neopterygii</taxon>
        <taxon>Teleostei</taxon>
        <taxon>Clupei</taxon>
        <taxon>Clupeiformes</taxon>
        <taxon>Clupeoidei</taxon>
        <taxon>Clupeidae</taxon>
        <taxon>Alosa</taxon>
    </lineage>
</organism>
<evidence type="ECO:0000313" key="17">
    <source>
        <dbReference type="Proteomes" id="UP000823561"/>
    </source>
</evidence>
<name>A0AAV6G786_9TELE</name>
<evidence type="ECO:0000256" key="14">
    <source>
        <dbReference type="RuleBase" id="RU368054"/>
    </source>
</evidence>
<evidence type="ECO:0000256" key="8">
    <source>
        <dbReference type="ARBA" id="ARBA00022850"/>
    </source>
</evidence>
<keyword evidence="14 15" id="KW-0732">Signal</keyword>
<evidence type="ECO:0000256" key="15">
    <source>
        <dbReference type="SAM" id="SignalP"/>
    </source>
</evidence>
<gene>
    <name evidence="16" type="ORF">AALO_G00174670</name>
</gene>
<comment type="caution">
    <text evidence="16">The sequence shown here is derived from an EMBL/GenBank/DDBJ whole genome shotgun (WGS) entry which is preliminary data.</text>
</comment>
<dbReference type="Pfam" id="PF05355">
    <property type="entry name" value="Apo-CII"/>
    <property type="match status" value="1"/>
</dbReference>
<dbReference type="GO" id="GO:0034361">
    <property type="term" value="C:very-low-density lipoprotein particle"/>
    <property type="evidence" value="ECO:0007669"/>
    <property type="project" value="UniProtKB-UniRule"/>
</dbReference>
<keyword evidence="7 14" id="KW-0427">LDL</keyword>
<evidence type="ECO:0000256" key="10">
    <source>
        <dbReference type="ARBA" id="ARBA00023055"/>
    </source>
</evidence>
<comment type="function">
    <text evidence="14">Component of chylomicrons, very low-density lipoproteins (VLDL), low-density lipoproteins (LDL), and high-density lipoproteins (HDL) in plasma. Plays an important role in lipoprotein metabolism as an activator of lipoprotein lipase.</text>
</comment>
<dbReference type="PANTHER" id="PTHR16566:SF0">
    <property type="entry name" value="APOLIPOPROTEIN C-II"/>
    <property type="match status" value="1"/>
</dbReference>
<keyword evidence="6 14" id="KW-0964">Secreted</keyword>
<keyword evidence="8 14" id="KW-0345">HDL</keyword>
<dbReference type="GO" id="GO:0034362">
    <property type="term" value="C:low-density lipoprotein particle"/>
    <property type="evidence" value="ECO:0007669"/>
    <property type="project" value="UniProtKB-UniRule"/>
</dbReference>
<evidence type="ECO:0000256" key="3">
    <source>
        <dbReference type="ARBA" id="ARBA00013947"/>
    </source>
</evidence>
<dbReference type="GO" id="GO:0016004">
    <property type="term" value="F:phospholipase activator activity"/>
    <property type="evidence" value="ECO:0007669"/>
    <property type="project" value="TreeGrafter"/>
</dbReference>
<keyword evidence="10 14" id="KW-0445">Lipid transport</keyword>
<dbReference type="AlphaFoldDB" id="A0AAV6G786"/>
<evidence type="ECO:0000256" key="1">
    <source>
        <dbReference type="ARBA" id="ARBA00004613"/>
    </source>
</evidence>
<evidence type="ECO:0000256" key="13">
    <source>
        <dbReference type="ARBA" id="ARBA00031176"/>
    </source>
</evidence>
<evidence type="ECO:0000256" key="5">
    <source>
        <dbReference type="ARBA" id="ARBA00022513"/>
    </source>
</evidence>
<dbReference type="Proteomes" id="UP000823561">
    <property type="component" value="Chromosome 13"/>
</dbReference>
<dbReference type="GO" id="GO:0006869">
    <property type="term" value="P:lipid transport"/>
    <property type="evidence" value="ECO:0007669"/>
    <property type="project" value="UniProtKB-UniRule"/>
</dbReference>
<dbReference type="GO" id="GO:0034364">
    <property type="term" value="C:high-density lipoprotein particle"/>
    <property type="evidence" value="ECO:0007669"/>
    <property type="project" value="UniProtKB-KW"/>
</dbReference>
<accession>A0AAV6G786</accession>
<keyword evidence="17" id="KW-1185">Reference proteome</keyword>
<dbReference type="PANTHER" id="PTHR16566">
    <property type="entry name" value="APOLIPOPROTEIN C-II"/>
    <property type="match status" value="1"/>
</dbReference>
<feature type="chain" id="PRO_5043775592" description="Apolipoprotein C-II" evidence="15">
    <location>
        <begin position="21"/>
        <end position="97"/>
    </location>
</feature>
<keyword evidence="11 14" id="KW-0443">Lipid metabolism</keyword>
<evidence type="ECO:0000313" key="16">
    <source>
        <dbReference type="EMBL" id="KAG5270993.1"/>
    </source>
</evidence>
<protein>
    <recommendedName>
        <fullName evidence="3 14">Apolipoprotein C-II</fullName>
        <shortName evidence="14">Apo-CII</shortName>
        <shortName evidence="14">ApoC-II</shortName>
    </recommendedName>
    <alternativeName>
        <fullName evidence="13 14">Apolipoprotein C2</fullName>
    </alternativeName>
</protein>
<keyword evidence="5 14" id="KW-0162">Chylomicron</keyword>
<evidence type="ECO:0000256" key="6">
    <source>
        <dbReference type="ARBA" id="ARBA00022525"/>
    </source>
</evidence>